<dbReference type="EMBL" id="VZSU01000825">
    <property type="protein sequence ID" value="NWZ94185.1"/>
    <property type="molecule type" value="Genomic_DNA"/>
</dbReference>
<organism evidence="2 3">
    <name type="scientific">Nesospiza acunhae</name>
    <dbReference type="NCBI Taxonomy" id="381881"/>
    <lineage>
        <taxon>Eukaryota</taxon>
        <taxon>Metazoa</taxon>
        <taxon>Chordata</taxon>
        <taxon>Craniata</taxon>
        <taxon>Vertebrata</taxon>
        <taxon>Euteleostomi</taxon>
        <taxon>Archelosauria</taxon>
        <taxon>Archosauria</taxon>
        <taxon>Dinosauria</taxon>
        <taxon>Saurischia</taxon>
        <taxon>Theropoda</taxon>
        <taxon>Coelurosauria</taxon>
        <taxon>Aves</taxon>
        <taxon>Neognathae</taxon>
        <taxon>Neoaves</taxon>
        <taxon>Telluraves</taxon>
        <taxon>Australaves</taxon>
        <taxon>Passeriformes</taxon>
        <taxon>Thraupidae</taxon>
        <taxon>Nesospiza</taxon>
    </lineage>
</organism>
<dbReference type="Proteomes" id="UP000549091">
    <property type="component" value="Unassembled WGS sequence"/>
</dbReference>
<protein>
    <submittedName>
        <fullName evidence="2">GINM1 protein</fullName>
    </submittedName>
</protein>
<feature type="transmembrane region" description="Helical" evidence="1">
    <location>
        <begin position="187"/>
        <end position="209"/>
    </location>
</feature>
<reference evidence="2 3" key="1">
    <citation type="submission" date="2019-09" db="EMBL/GenBank/DDBJ databases">
        <title>Bird 10,000 Genomes (B10K) Project - Family phase.</title>
        <authorList>
            <person name="Zhang G."/>
        </authorList>
    </citation>
    <scope>NUCLEOTIDE SEQUENCE [LARGE SCALE GENOMIC DNA]</scope>
    <source>
        <strain evidence="2">OUT-0053</strain>
        <tissue evidence="2">Muscle</tissue>
    </source>
</reference>
<keyword evidence="3" id="KW-1185">Reference proteome</keyword>
<sequence length="254" mass="28459">QVLFNITYVNGQVYLNDFPMKSGVAHITCQTIILENRSLDNLPEQQHLGTVSVRIMVHEWPLASTSDLQLIVIQEEVTEIDGKQVKKALLQHSKHSMSLFSFRVGRTNSKLSPKSSSSSSDTQDPLQTTSQYLIQQVETTVDEETLPGKLPETPLRIEPPSSYKVMCQWVEDLRKGLCRFWFQSLPILFSFMEVVVVGVVGAALIIKVLKLILPSCENKGILLMDQVGFVPVTTISLPSDLSDRKNNLDEKVCT</sequence>
<feature type="non-terminal residue" evidence="2">
    <location>
        <position position="1"/>
    </location>
</feature>
<name>A0A7K7RQ62_9PASS</name>
<gene>
    <name evidence="2" type="primary">Ginm1</name>
    <name evidence="2" type="ORF">NESACU_R12758</name>
</gene>
<proteinExistence type="predicted"/>
<keyword evidence="1" id="KW-0812">Transmembrane</keyword>
<comment type="caution">
    <text evidence="2">The sequence shown here is derived from an EMBL/GenBank/DDBJ whole genome shotgun (WGS) entry which is preliminary data.</text>
</comment>
<evidence type="ECO:0000256" key="1">
    <source>
        <dbReference type="SAM" id="Phobius"/>
    </source>
</evidence>
<keyword evidence="1" id="KW-0472">Membrane</keyword>
<dbReference type="AlphaFoldDB" id="A0A7K7RQ62"/>
<evidence type="ECO:0000313" key="2">
    <source>
        <dbReference type="EMBL" id="NWZ94185.1"/>
    </source>
</evidence>
<dbReference type="PANTHER" id="PTHR28549:SF1">
    <property type="entry name" value="GLYCOPROTEIN INTEGRAL MEMBRANE PROTEIN 1"/>
    <property type="match status" value="1"/>
</dbReference>
<accession>A0A7K7RQ62</accession>
<dbReference type="PANTHER" id="PTHR28549">
    <property type="entry name" value="GLYCOPROTEIN INTEGRAL MEMBRANE PROTEIN 1"/>
    <property type="match status" value="1"/>
</dbReference>
<feature type="non-terminal residue" evidence="2">
    <location>
        <position position="254"/>
    </location>
</feature>
<evidence type="ECO:0000313" key="3">
    <source>
        <dbReference type="Proteomes" id="UP000549091"/>
    </source>
</evidence>
<dbReference type="InterPro" id="IPR042319">
    <property type="entry name" value="GINM1"/>
</dbReference>
<keyword evidence="1" id="KW-1133">Transmembrane helix</keyword>